<evidence type="ECO:0008006" key="4">
    <source>
        <dbReference type="Google" id="ProtNLM"/>
    </source>
</evidence>
<evidence type="ECO:0000313" key="2">
    <source>
        <dbReference type="EMBL" id="XBP95604.1"/>
    </source>
</evidence>
<name>A0AAU7MDS8_9ACTN</name>
<protein>
    <recommendedName>
        <fullName evidence="4">VCBS repeat-containing protein</fullName>
    </recommendedName>
</protein>
<reference evidence="2" key="1">
    <citation type="submission" date="2024-01" db="EMBL/GenBank/DDBJ databases">
        <title>The genome sequence of Micromonospora mangrovi CCTCC AA 2012012.</title>
        <authorList>
            <person name="Gao J."/>
        </authorList>
    </citation>
    <scope>NUCLEOTIDE SEQUENCE</scope>
    <source>
        <strain evidence="2">CCTCC AA 2012012</strain>
    </source>
</reference>
<dbReference type="RefSeq" id="WP_350936565.1">
    <property type="nucleotide sequence ID" value="NZ_CP157762.1"/>
</dbReference>
<evidence type="ECO:0000313" key="3">
    <source>
        <dbReference type="EMBL" id="XCH76307.1"/>
    </source>
</evidence>
<sequence>MAAVVMSQTFTANAAAASGRPAPGGAGAVSTTPVDKDFTADGIPDLLTVGGTTGLASGVWLAAGLPAKKPSTGSGQVGLPPVNIGARGNVVSGDTSPSDFDGAQVIAGPFAGPTDKDVLVYYPTGFSAGMGLILTVGSDGILGNPEWTMPAGTFTDINGDNPLQLAAAQGTARYGYGLPDLIGTAGNPSTGYHLSFYQNVGGTGGYPMSDILSNATPTGDMNWAQWTIATTELASGTAMFLWNSSTGALYLWEGLTFTDNGDMTGSVGYTQYLISRSWNAGVALSTLEAADINGDGVPDIWAVTPSGTVTAYLIARLSSTGSAQIRAGSPQTL</sequence>
<dbReference type="SUPFAM" id="SSF69318">
    <property type="entry name" value="Integrin alpha N-terminal domain"/>
    <property type="match status" value="1"/>
</dbReference>
<dbReference type="InterPro" id="IPR028994">
    <property type="entry name" value="Integrin_alpha_N"/>
</dbReference>
<dbReference type="EMBL" id="CP159342">
    <property type="protein sequence ID" value="XCH76307.1"/>
    <property type="molecule type" value="Genomic_DNA"/>
</dbReference>
<organism evidence="2">
    <name type="scientific">Micromonospora sp. CCTCC AA 2012012</name>
    <dbReference type="NCBI Taxonomy" id="3111921"/>
    <lineage>
        <taxon>Bacteria</taxon>
        <taxon>Bacillati</taxon>
        <taxon>Actinomycetota</taxon>
        <taxon>Actinomycetes</taxon>
        <taxon>Micromonosporales</taxon>
        <taxon>Micromonosporaceae</taxon>
        <taxon>Micromonospora</taxon>
    </lineage>
</organism>
<keyword evidence="1" id="KW-0732">Signal</keyword>
<feature type="chain" id="PRO_5043288913" description="VCBS repeat-containing protein" evidence="1">
    <location>
        <begin position="17"/>
        <end position="333"/>
    </location>
</feature>
<reference evidence="3" key="2">
    <citation type="submission" date="2024-06" db="EMBL/GenBank/DDBJ databases">
        <title>Micromonospora mangrovi CCTCC AA 2012012 genome sequences.</title>
        <authorList>
            <person name="Gao J."/>
        </authorList>
    </citation>
    <scope>NUCLEOTIDE SEQUENCE</scope>
    <source>
        <strain evidence="3">CCTCC AA 2012012</strain>
    </source>
</reference>
<evidence type="ECO:0000256" key="1">
    <source>
        <dbReference type="SAM" id="SignalP"/>
    </source>
</evidence>
<feature type="signal peptide" evidence="1">
    <location>
        <begin position="1"/>
        <end position="16"/>
    </location>
</feature>
<proteinExistence type="predicted"/>
<dbReference type="AlphaFoldDB" id="A0AAU7MDS8"/>
<accession>A0AAU7MDS8</accession>
<dbReference type="EMBL" id="CP157762">
    <property type="protein sequence ID" value="XBP95604.1"/>
    <property type="molecule type" value="Genomic_DNA"/>
</dbReference>
<gene>
    <name evidence="3" type="ORF">ABUL08_09520</name>
    <name evidence="2" type="ORF">VK199_09475</name>
</gene>